<proteinExistence type="predicted"/>
<reference evidence="1 2" key="1">
    <citation type="submission" date="2018-09" db="EMBL/GenBank/DDBJ databases">
        <title>Genomic Encyclopedia of Archaeal and Bacterial Type Strains, Phase II (KMG-II): from individual species to whole genera.</title>
        <authorList>
            <person name="Goeker M."/>
        </authorList>
    </citation>
    <scope>NUCLEOTIDE SEQUENCE [LARGE SCALE GENOMIC DNA]</scope>
    <source>
        <strain evidence="1 2">DSM 11458</strain>
    </source>
</reference>
<accession>A0A420DK49</accession>
<dbReference type="AlphaFoldDB" id="A0A420DK49"/>
<sequence length="114" mass="12641">MLQQVRVGGCSCVGNGMVRGMVIYDVSLAVCRDKIRLTGLPRKHRGVLAAILETLHRNFTKFRLSEGGVWRYGVDSGAGRGRTRNSEIMRGYQGICSAAQENTKWLSQPRSRSV</sequence>
<evidence type="ECO:0000313" key="1">
    <source>
        <dbReference type="EMBL" id="RKE94571.1"/>
    </source>
</evidence>
<gene>
    <name evidence="1" type="ORF">C8N30_3699</name>
</gene>
<name>A0A420DK49_9RHOB</name>
<protein>
    <submittedName>
        <fullName evidence="1">Uncharacterized protein</fullName>
    </submittedName>
</protein>
<keyword evidence="2" id="KW-1185">Reference proteome</keyword>
<comment type="caution">
    <text evidence="1">The sequence shown here is derived from an EMBL/GenBank/DDBJ whole genome shotgun (WGS) entry which is preliminary data.</text>
</comment>
<dbReference type="Proteomes" id="UP000284407">
    <property type="component" value="Unassembled WGS sequence"/>
</dbReference>
<organism evidence="1 2">
    <name type="scientific">Sulfitobacter guttiformis</name>
    <dbReference type="NCBI Taxonomy" id="74349"/>
    <lineage>
        <taxon>Bacteria</taxon>
        <taxon>Pseudomonadati</taxon>
        <taxon>Pseudomonadota</taxon>
        <taxon>Alphaproteobacteria</taxon>
        <taxon>Rhodobacterales</taxon>
        <taxon>Roseobacteraceae</taxon>
        <taxon>Sulfitobacter</taxon>
    </lineage>
</organism>
<dbReference type="EMBL" id="RAQK01000002">
    <property type="protein sequence ID" value="RKE94571.1"/>
    <property type="molecule type" value="Genomic_DNA"/>
</dbReference>
<evidence type="ECO:0000313" key="2">
    <source>
        <dbReference type="Proteomes" id="UP000284407"/>
    </source>
</evidence>